<organism evidence="3 4">
    <name type="scientific">Actibacterium lipolyticum</name>
    <dbReference type="NCBI Taxonomy" id="1524263"/>
    <lineage>
        <taxon>Bacteria</taxon>
        <taxon>Pseudomonadati</taxon>
        <taxon>Pseudomonadota</taxon>
        <taxon>Alphaproteobacteria</taxon>
        <taxon>Rhodobacterales</taxon>
        <taxon>Roseobacteraceae</taxon>
        <taxon>Actibacterium</taxon>
    </lineage>
</organism>
<dbReference type="InterPro" id="IPR051450">
    <property type="entry name" value="Gfo/Idh/MocA_Oxidoreductases"/>
</dbReference>
<dbReference type="GO" id="GO:0000166">
    <property type="term" value="F:nucleotide binding"/>
    <property type="evidence" value="ECO:0007669"/>
    <property type="project" value="InterPro"/>
</dbReference>
<name>A0A238KPF9_9RHOB</name>
<dbReference type="SUPFAM" id="SSF51735">
    <property type="entry name" value="NAD(P)-binding Rossmann-fold domains"/>
    <property type="match status" value="1"/>
</dbReference>
<evidence type="ECO:0000313" key="3">
    <source>
        <dbReference type="EMBL" id="SMX44685.1"/>
    </source>
</evidence>
<dbReference type="Pfam" id="PF01408">
    <property type="entry name" value="GFO_IDH_MocA"/>
    <property type="match status" value="1"/>
</dbReference>
<dbReference type="EC" id="1.1.1.312" evidence="3"/>
<dbReference type="PANTHER" id="PTHR43377">
    <property type="entry name" value="BILIVERDIN REDUCTASE A"/>
    <property type="match status" value="1"/>
</dbReference>
<feature type="domain" description="Gfo/Idh/MocA-like oxidoreductase N-terminal" evidence="1">
    <location>
        <begin position="5"/>
        <end position="122"/>
    </location>
</feature>
<sequence>MTSPIRIAVAGAGLIGKRHIEAIDAVSEATLACIVDPSDAGRAVASARGTAWFASLSEMLDAKVADGVVLATPNQVHVDNGLECVAAGIPALVEKPLATDVAQAERLVDAAKAAGVPLLVGHHRRHNPLIQTARAAIDEGKLGTITAVHGQCWFFKPDDYFNVDWRRAKGAGPVFLNMIHDLDLLRYLCGEVTSVQALESNAIRGNEVEETAAVLLKFANGALGTMTVSDTIVAPWSWELTARENPAYPAHNESCYMIGGTRGSISLPNLTIWQNQGSRGWHEPLSATKTPFGFEDPLIRQIRQFAAVIRGEEEPLVSGEEGLKTLRLIEAVKQSAATEQTVMLD</sequence>
<accession>A0A238KPF9</accession>
<evidence type="ECO:0000259" key="2">
    <source>
        <dbReference type="Pfam" id="PF22725"/>
    </source>
</evidence>
<dbReference type="PANTHER" id="PTHR43377:SF8">
    <property type="entry name" value="BLR3664 PROTEIN"/>
    <property type="match status" value="1"/>
</dbReference>
<dbReference type="Gene3D" id="3.40.50.720">
    <property type="entry name" value="NAD(P)-binding Rossmann-like Domain"/>
    <property type="match status" value="1"/>
</dbReference>
<dbReference type="AlphaFoldDB" id="A0A238KPF9"/>
<dbReference type="Gene3D" id="3.30.360.10">
    <property type="entry name" value="Dihydrodipicolinate Reductase, domain 2"/>
    <property type="match status" value="1"/>
</dbReference>
<reference evidence="4" key="1">
    <citation type="submission" date="2017-05" db="EMBL/GenBank/DDBJ databases">
        <authorList>
            <person name="Rodrigo-Torres L."/>
            <person name="Arahal R. D."/>
            <person name="Lucena T."/>
        </authorList>
    </citation>
    <scope>NUCLEOTIDE SEQUENCE [LARGE SCALE GENOMIC DNA]</scope>
    <source>
        <strain evidence="4">CECT 8621</strain>
    </source>
</reference>
<evidence type="ECO:0000313" key="4">
    <source>
        <dbReference type="Proteomes" id="UP000202922"/>
    </source>
</evidence>
<protein>
    <submittedName>
        <fullName evidence="3">4-carboxy-2-hydroxymuconate-6-semialdehyde dehydrogenase</fullName>
        <ecNumber evidence="3">1.1.1.312</ecNumber>
    </submittedName>
</protein>
<dbReference type="EMBL" id="FXYE01000002">
    <property type="protein sequence ID" value="SMX44685.1"/>
    <property type="molecule type" value="Genomic_DNA"/>
</dbReference>
<proteinExistence type="predicted"/>
<dbReference type="InterPro" id="IPR036291">
    <property type="entry name" value="NAD(P)-bd_dom_sf"/>
</dbReference>
<dbReference type="SUPFAM" id="SSF55347">
    <property type="entry name" value="Glyceraldehyde-3-phosphate dehydrogenase-like, C-terminal domain"/>
    <property type="match status" value="1"/>
</dbReference>
<dbReference type="InterPro" id="IPR000683">
    <property type="entry name" value="Gfo/Idh/MocA-like_OxRdtase_N"/>
</dbReference>
<dbReference type="GO" id="GO:0050606">
    <property type="term" value="F:4-carboxy-2-hydroxymuconate semialdehyde hemiacetal dehydrogenase activity"/>
    <property type="evidence" value="ECO:0007669"/>
    <property type="project" value="UniProtKB-EC"/>
</dbReference>
<evidence type="ECO:0000259" key="1">
    <source>
        <dbReference type="Pfam" id="PF01408"/>
    </source>
</evidence>
<gene>
    <name evidence="3" type="primary">ligC</name>
    <name evidence="3" type="ORF">COL8621_02608</name>
</gene>
<dbReference type="Proteomes" id="UP000202922">
    <property type="component" value="Unassembled WGS sequence"/>
</dbReference>
<keyword evidence="3" id="KW-0560">Oxidoreductase</keyword>
<dbReference type="OrthoDB" id="9792935at2"/>
<dbReference type="RefSeq" id="WP_093967732.1">
    <property type="nucleotide sequence ID" value="NZ_FXYE01000002.1"/>
</dbReference>
<dbReference type="Pfam" id="PF22725">
    <property type="entry name" value="GFO_IDH_MocA_C3"/>
    <property type="match status" value="1"/>
</dbReference>
<keyword evidence="4" id="KW-1185">Reference proteome</keyword>
<dbReference type="InterPro" id="IPR055170">
    <property type="entry name" value="GFO_IDH_MocA-like_dom"/>
</dbReference>
<feature type="domain" description="GFO/IDH/MocA-like oxidoreductase" evidence="2">
    <location>
        <begin position="130"/>
        <end position="265"/>
    </location>
</feature>